<feature type="domain" description="Rhodopsin" evidence="7">
    <location>
        <begin position="3"/>
        <end position="155"/>
    </location>
</feature>
<feature type="transmembrane region" description="Helical" evidence="6">
    <location>
        <begin position="130"/>
        <end position="155"/>
    </location>
</feature>
<dbReference type="InterPro" id="IPR049326">
    <property type="entry name" value="Rhodopsin_dom_fungi"/>
</dbReference>
<feature type="transmembrane region" description="Helical" evidence="6">
    <location>
        <begin position="53"/>
        <end position="73"/>
    </location>
</feature>
<keyword evidence="4 6" id="KW-0472">Membrane</keyword>
<dbReference type="AlphaFoldDB" id="A0A2K9YD03"/>
<evidence type="ECO:0000313" key="8">
    <source>
        <dbReference type="EMBL" id="AUW30724.1"/>
    </source>
</evidence>
<dbReference type="InterPro" id="IPR052337">
    <property type="entry name" value="SAT4-like"/>
</dbReference>
<evidence type="ECO:0000256" key="3">
    <source>
        <dbReference type="ARBA" id="ARBA00022989"/>
    </source>
</evidence>
<reference evidence="8" key="1">
    <citation type="submission" date="2017-12" db="EMBL/GenBank/DDBJ databases">
        <title>Genome Sequencing Reveals a Rich Biosynthetic Potential.</title>
        <authorList>
            <person name="Bertrand R.L."/>
            <person name="Abdel-Hameed M.E."/>
            <person name="Sorensen J.L."/>
        </authorList>
    </citation>
    <scope>NUCLEOTIDE SEQUENCE</scope>
</reference>
<feature type="transmembrane region" description="Helical" evidence="6">
    <location>
        <begin position="7"/>
        <end position="33"/>
    </location>
</feature>
<accession>A0A2K9YD03</accession>
<name>A0A2K9YD03_CLAUC</name>
<dbReference type="GO" id="GO:0016020">
    <property type="term" value="C:membrane"/>
    <property type="evidence" value="ECO:0007669"/>
    <property type="project" value="UniProtKB-SubCell"/>
</dbReference>
<evidence type="ECO:0000256" key="4">
    <source>
        <dbReference type="ARBA" id="ARBA00023136"/>
    </source>
</evidence>
<evidence type="ECO:0000256" key="6">
    <source>
        <dbReference type="SAM" id="Phobius"/>
    </source>
</evidence>
<protein>
    <recommendedName>
        <fullName evidence="7">Rhodopsin domain-containing protein</fullName>
    </recommendedName>
</protein>
<feature type="transmembrane region" description="Helical" evidence="6">
    <location>
        <begin position="85"/>
        <end position="110"/>
    </location>
</feature>
<evidence type="ECO:0000256" key="1">
    <source>
        <dbReference type="ARBA" id="ARBA00004141"/>
    </source>
</evidence>
<keyword evidence="2 6" id="KW-0812">Transmembrane</keyword>
<dbReference type="PANTHER" id="PTHR33048">
    <property type="entry name" value="PTH11-LIKE INTEGRAL MEMBRANE PROTEIN (AFU_ORTHOLOGUE AFUA_5G11245)"/>
    <property type="match status" value="1"/>
</dbReference>
<evidence type="ECO:0000259" key="7">
    <source>
        <dbReference type="Pfam" id="PF20684"/>
    </source>
</evidence>
<dbReference type="EMBL" id="MG777471">
    <property type="protein sequence ID" value="AUW30724.1"/>
    <property type="molecule type" value="Genomic_DNA"/>
</dbReference>
<evidence type="ECO:0000256" key="5">
    <source>
        <dbReference type="ARBA" id="ARBA00038359"/>
    </source>
</evidence>
<comment type="subcellular location">
    <subcellularLocation>
        <location evidence="1">Membrane</location>
        <topology evidence="1">Multi-pass membrane protein</topology>
    </subcellularLocation>
</comment>
<comment type="similarity">
    <text evidence="5">Belongs to the SAT4 family.</text>
</comment>
<proteinExistence type="inferred from homology"/>
<dbReference type="Pfam" id="PF20684">
    <property type="entry name" value="Fung_rhodopsin"/>
    <property type="match status" value="1"/>
</dbReference>
<sequence length="245" mass="27445">MDIITKLSMLVVSLWTVAFVLLTIFCCGTKFAANWGSIPEQRRDCPVGYTIKYGLAVSDLILDIFIFILPLPFIWRLNLKPQRKLALSGIFLLAAMAVGASIARLVLYIQSVEAYTGETIVDINQYATVFFYWSMLECGLALIAACLPPTSYLFAHLKMQSISNSVRSYLSIKKFRPIRHTPELSRGFNTRHNQWAPYGEGDQNSNASHAGISHSRHLKHEQLHTEDLEIGSLRDGIVLGPIVES</sequence>
<organism evidence="8">
    <name type="scientific">Cladonia uncialis subsp. uncialis</name>
    <dbReference type="NCBI Taxonomy" id="180999"/>
    <lineage>
        <taxon>Eukaryota</taxon>
        <taxon>Fungi</taxon>
        <taxon>Dikarya</taxon>
        <taxon>Ascomycota</taxon>
        <taxon>Pezizomycotina</taxon>
        <taxon>Lecanoromycetes</taxon>
        <taxon>OSLEUM clade</taxon>
        <taxon>Lecanoromycetidae</taxon>
        <taxon>Lecanorales</taxon>
        <taxon>Lecanorineae</taxon>
        <taxon>Cladoniaceae</taxon>
        <taxon>Cladonia</taxon>
    </lineage>
</organism>
<evidence type="ECO:0000256" key="2">
    <source>
        <dbReference type="ARBA" id="ARBA00022692"/>
    </source>
</evidence>
<keyword evidence="3 6" id="KW-1133">Transmembrane helix</keyword>
<dbReference type="PANTHER" id="PTHR33048:SF157">
    <property type="entry name" value="INTEGRAL MEMBRANE PROTEIN"/>
    <property type="match status" value="1"/>
</dbReference>